<dbReference type="EMBL" id="BNBI01000006">
    <property type="protein sequence ID" value="GHF04303.1"/>
    <property type="molecule type" value="Genomic_DNA"/>
</dbReference>
<proteinExistence type="predicted"/>
<reference evidence="2" key="2">
    <citation type="submission" date="2020-09" db="EMBL/GenBank/DDBJ databases">
        <authorList>
            <person name="Sun Q."/>
            <person name="Ohkuma M."/>
        </authorList>
    </citation>
    <scope>NUCLEOTIDE SEQUENCE</scope>
    <source>
        <strain evidence="2">JCM 4477</strain>
    </source>
</reference>
<reference evidence="2" key="1">
    <citation type="journal article" date="2014" name="Int. J. Syst. Evol. Microbiol.">
        <title>Complete genome sequence of Corynebacterium casei LMG S-19264T (=DSM 44701T), isolated from a smear-ripened cheese.</title>
        <authorList>
            <consortium name="US DOE Joint Genome Institute (JGI-PGF)"/>
            <person name="Walter F."/>
            <person name="Albersmeier A."/>
            <person name="Kalinowski J."/>
            <person name="Ruckert C."/>
        </authorList>
    </citation>
    <scope>NUCLEOTIDE SEQUENCE</scope>
    <source>
        <strain evidence="2">JCM 4477</strain>
    </source>
</reference>
<sequence>MPAAWAMSSARVARGPCWTKSRAAARAISIRVSALRRSVSDGPGADGARRAGRSGGVDRSGSDREDRPGWEERSEADREDGSSSG</sequence>
<evidence type="ECO:0000313" key="3">
    <source>
        <dbReference type="Proteomes" id="UP000630718"/>
    </source>
</evidence>
<feature type="compositionally biased region" description="Basic and acidic residues" evidence="1">
    <location>
        <begin position="60"/>
        <end position="85"/>
    </location>
</feature>
<dbReference type="AlphaFoldDB" id="A0A919AGW3"/>
<evidence type="ECO:0000313" key="2">
    <source>
        <dbReference type="EMBL" id="GHF04303.1"/>
    </source>
</evidence>
<evidence type="ECO:0000256" key="1">
    <source>
        <dbReference type="SAM" id="MobiDB-lite"/>
    </source>
</evidence>
<dbReference type="Proteomes" id="UP000630718">
    <property type="component" value="Unassembled WGS sequence"/>
</dbReference>
<feature type="region of interest" description="Disordered" evidence="1">
    <location>
        <begin position="36"/>
        <end position="85"/>
    </location>
</feature>
<accession>A0A919AGW3</accession>
<keyword evidence="3" id="KW-1185">Reference proteome</keyword>
<organism evidence="2 3">
    <name type="scientific">Streptomyces fumanus</name>
    <dbReference type="NCBI Taxonomy" id="67302"/>
    <lineage>
        <taxon>Bacteria</taxon>
        <taxon>Bacillati</taxon>
        <taxon>Actinomycetota</taxon>
        <taxon>Actinomycetes</taxon>
        <taxon>Kitasatosporales</taxon>
        <taxon>Streptomycetaceae</taxon>
        <taxon>Streptomyces</taxon>
    </lineage>
</organism>
<name>A0A919AGW3_9ACTN</name>
<gene>
    <name evidence="2" type="ORF">GCM10018772_31750</name>
</gene>
<comment type="caution">
    <text evidence="2">The sequence shown here is derived from an EMBL/GenBank/DDBJ whole genome shotgun (WGS) entry which is preliminary data.</text>
</comment>
<protein>
    <submittedName>
        <fullName evidence="2">Uncharacterized protein</fullName>
    </submittedName>
</protein>